<reference evidence="6" key="1">
    <citation type="submission" date="2019-11" db="EMBL/GenBank/DDBJ databases">
        <title>Bipolaris sorokiniana Genome sequencing.</title>
        <authorList>
            <person name="Wang H."/>
        </authorList>
    </citation>
    <scope>NUCLEOTIDE SEQUENCE</scope>
</reference>
<dbReference type="PANTHER" id="PTHR31306">
    <property type="entry name" value="ALPHA-1,6-MANNOSYLTRANSFERASE MNN11-RELATED"/>
    <property type="match status" value="1"/>
</dbReference>
<keyword evidence="5" id="KW-1133">Transmembrane helix</keyword>
<keyword evidence="3" id="KW-0808">Transferase</keyword>
<evidence type="ECO:0000256" key="1">
    <source>
        <dbReference type="ARBA" id="ARBA00005664"/>
    </source>
</evidence>
<dbReference type="Pfam" id="PF05637">
    <property type="entry name" value="Glyco_transf_34"/>
    <property type="match status" value="1"/>
</dbReference>
<feature type="transmembrane region" description="Helical" evidence="5">
    <location>
        <begin position="7"/>
        <end position="24"/>
    </location>
</feature>
<dbReference type="Proteomes" id="UP000624244">
    <property type="component" value="Unassembled WGS sequence"/>
</dbReference>
<name>A0A8H5ZV94_COCSA</name>
<feature type="region of interest" description="Disordered" evidence="4">
    <location>
        <begin position="43"/>
        <end position="108"/>
    </location>
</feature>
<dbReference type="Gene3D" id="3.90.550.10">
    <property type="entry name" value="Spore Coat Polysaccharide Biosynthesis Protein SpsA, Chain A"/>
    <property type="match status" value="1"/>
</dbReference>
<evidence type="ECO:0000313" key="6">
    <source>
        <dbReference type="EMBL" id="KAF5854548.1"/>
    </source>
</evidence>
<dbReference type="OMA" id="MNNGVFF"/>
<dbReference type="InterPro" id="IPR008630">
    <property type="entry name" value="Glyco_trans_34"/>
</dbReference>
<feature type="compositionally biased region" description="Basic and acidic residues" evidence="4">
    <location>
        <begin position="53"/>
        <end position="65"/>
    </location>
</feature>
<dbReference type="AlphaFoldDB" id="A0A8H5ZV94"/>
<evidence type="ECO:0000256" key="3">
    <source>
        <dbReference type="ARBA" id="ARBA00022679"/>
    </source>
</evidence>
<accession>A0A8H5ZV94</accession>
<dbReference type="GO" id="GO:0000139">
    <property type="term" value="C:Golgi membrane"/>
    <property type="evidence" value="ECO:0007669"/>
    <property type="project" value="TreeGrafter"/>
</dbReference>
<evidence type="ECO:0000256" key="5">
    <source>
        <dbReference type="SAM" id="Phobius"/>
    </source>
</evidence>
<keyword evidence="5" id="KW-0812">Transmembrane</keyword>
<organism evidence="6 7">
    <name type="scientific">Cochliobolus sativus</name>
    <name type="common">Common root rot and spot blotch fungus</name>
    <name type="synonym">Bipolaris sorokiniana</name>
    <dbReference type="NCBI Taxonomy" id="45130"/>
    <lineage>
        <taxon>Eukaryota</taxon>
        <taxon>Fungi</taxon>
        <taxon>Dikarya</taxon>
        <taxon>Ascomycota</taxon>
        <taxon>Pezizomycotina</taxon>
        <taxon>Dothideomycetes</taxon>
        <taxon>Pleosporomycetidae</taxon>
        <taxon>Pleosporales</taxon>
        <taxon>Pleosporineae</taxon>
        <taxon>Pleosporaceae</taxon>
        <taxon>Bipolaris</taxon>
    </lineage>
</organism>
<evidence type="ECO:0008006" key="8">
    <source>
        <dbReference type="Google" id="ProtNLM"/>
    </source>
</evidence>
<dbReference type="GO" id="GO:0006487">
    <property type="term" value="P:protein N-linked glycosylation"/>
    <property type="evidence" value="ECO:0007669"/>
    <property type="project" value="TreeGrafter"/>
</dbReference>
<comment type="similarity">
    <text evidence="1">Belongs to the glycosyltransferase 34 family.</text>
</comment>
<dbReference type="EMBL" id="WNKQ01000001">
    <property type="protein sequence ID" value="KAF5854548.1"/>
    <property type="molecule type" value="Genomic_DNA"/>
</dbReference>
<dbReference type="PANTHER" id="PTHR31306:SF8">
    <property type="entry name" value="GLYCOSYLTRANSFERASE FAMILY 34 PROTEIN"/>
    <property type="match status" value="1"/>
</dbReference>
<comment type="caution">
    <text evidence="6">The sequence shown here is derived from an EMBL/GenBank/DDBJ whole genome shotgun (WGS) entry which is preliminary data.</text>
</comment>
<sequence length="368" mass="41576">MPNLTRFSKYALVVLIVLLTVALWRPSELPPTISEYLSHDGDGIKVQETLPPSEHHNSANHKESEGNESTQLSAGLDSKDGPSSSELLPAPNTKPPSSSSPSFPRFGKITATFGEPDPPYENAIASHKLHNKIHGYPHFILREKMLRGLWSKHAYIMTIIGNELAKPKDERLAWVLWHDRDTVLMNPQLPLDIFVPPSPAFDHIHMLVTNDRNGLNNGVFLCRVSSASFKFFASALSIREYQPEIQLKYTEQSGMEEVIKRGNWNSTVAYVPQRWFNGFPPTKKDLTAGKPSASRPGSLLIHFASNRDGKRPERMAHWSAIAKKRTAAWDKPVEDTEYMKEITEYWDRLGKGESQQSIIEDIEGRVWD</sequence>
<keyword evidence="5" id="KW-0472">Membrane</keyword>
<protein>
    <recommendedName>
        <fullName evidence="8">Glycosyltransferase family 34 protein</fullName>
    </recommendedName>
</protein>
<evidence type="ECO:0000256" key="2">
    <source>
        <dbReference type="ARBA" id="ARBA00022676"/>
    </source>
</evidence>
<evidence type="ECO:0000313" key="7">
    <source>
        <dbReference type="Proteomes" id="UP000624244"/>
    </source>
</evidence>
<gene>
    <name evidence="6" type="ORF">GGP41_007327</name>
</gene>
<keyword evidence="2" id="KW-0328">Glycosyltransferase</keyword>
<proteinExistence type="inferred from homology"/>
<dbReference type="InterPro" id="IPR029044">
    <property type="entry name" value="Nucleotide-diphossugar_trans"/>
</dbReference>
<dbReference type="GO" id="GO:0016757">
    <property type="term" value="F:glycosyltransferase activity"/>
    <property type="evidence" value="ECO:0007669"/>
    <property type="project" value="UniProtKB-KW"/>
</dbReference>
<evidence type="ECO:0000256" key="4">
    <source>
        <dbReference type="SAM" id="MobiDB-lite"/>
    </source>
</evidence>